<evidence type="ECO:0000256" key="13">
    <source>
        <dbReference type="SAM" id="MobiDB-lite"/>
    </source>
</evidence>
<feature type="domain" description="Glycosyl hydrolase family 63 N-terminal" evidence="15">
    <location>
        <begin position="118"/>
        <end position="267"/>
    </location>
</feature>
<evidence type="ECO:0000256" key="11">
    <source>
        <dbReference type="ARBA" id="ARBA00038888"/>
    </source>
</evidence>
<dbReference type="Proteomes" id="UP000031036">
    <property type="component" value="Unassembled WGS sequence"/>
</dbReference>
<dbReference type="GO" id="GO:0006487">
    <property type="term" value="P:protein N-linked glycosylation"/>
    <property type="evidence" value="ECO:0007669"/>
    <property type="project" value="UniProtKB-UniRule"/>
</dbReference>
<evidence type="ECO:0000256" key="5">
    <source>
        <dbReference type="ARBA" id="ARBA00022824"/>
    </source>
</evidence>
<evidence type="ECO:0000256" key="3">
    <source>
        <dbReference type="ARBA" id="ARBA00022692"/>
    </source>
</evidence>
<proteinExistence type="inferred from homology"/>
<dbReference type="SUPFAM" id="SSF48208">
    <property type="entry name" value="Six-hairpin glycosidases"/>
    <property type="match status" value="1"/>
</dbReference>
<gene>
    <name evidence="16" type="primary">F13H10.4</name>
    <name evidence="16" type="ORF">Tcan_16617</name>
</gene>
<comment type="caution">
    <text evidence="12">Lacks conserved residue(s) required for the propagation of feature annotation.</text>
</comment>
<evidence type="ECO:0000256" key="10">
    <source>
        <dbReference type="ARBA" id="ARBA00023295"/>
    </source>
</evidence>
<dbReference type="EC" id="3.2.1.106" evidence="11 12"/>
<comment type="catalytic activity">
    <reaction evidence="12">
        <text>N(4)-(alpha-D-Glc-(1-&gt;2)-alpha-D-Glc-(1-&gt;3)-alpha-D-Glc-(1-&gt;3)-alpha-D-Man-(1-&gt;2)-alpha-D-Man-(1-&gt;2)-alpha-D-Man-(1-&gt;3)-[alpha-D-Man-(1-&gt;2)-alpha-D-Man-(1-&gt;3)-[alpha-D-Man-(1-&gt;2)-alpha-D-Man-(1-&gt;6)]-alpha-D-Man-(1-&gt;6)]-beta-D-Man-(1-&gt;4)-beta-D-GlcNAc-(1-&gt;4)-beta-D-GlcNAc)-L-asparaginyl-[protein] + H2O = N(4)-(alpha-D-Glc-(1-&gt;3)-alpha-D-Glc-(1-&gt;3)-alpha-D-Man-(1-&gt;2)-alpha-D-Man-(1-&gt;2)-alpha-D-Man-(1-&gt;3)-[alpha-D-Man-(1-&gt;2)-alpha-D-Man-(1-&gt;3)-[alpha-D-Man-(1-&gt;2)-alpha-D-Man-(1-&gt;6)]-alpha-D-Man-(1-&gt;6)]-beta-D-Man-(1-&gt;4)-beta-D-GlcNAc-(1-&gt;4)-beta-D-GlcNAc)-L-asparaginyl-[protein] + beta-D-glucose</text>
        <dbReference type="Rhea" id="RHEA:55988"/>
        <dbReference type="Rhea" id="RHEA-COMP:12806"/>
        <dbReference type="Rhea" id="RHEA-COMP:14355"/>
        <dbReference type="ChEBI" id="CHEBI:15377"/>
        <dbReference type="ChEBI" id="CHEBI:15903"/>
        <dbReference type="ChEBI" id="CHEBI:59082"/>
        <dbReference type="ChEBI" id="CHEBI:132537"/>
        <dbReference type="EC" id="3.2.1.106"/>
    </reaction>
</comment>
<dbReference type="STRING" id="6265.A0A0B2UWN3"/>
<evidence type="ECO:0000256" key="6">
    <source>
        <dbReference type="ARBA" id="ARBA00022968"/>
    </source>
</evidence>
<evidence type="ECO:0000259" key="14">
    <source>
        <dbReference type="Pfam" id="PF03200"/>
    </source>
</evidence>
<dbReference type="InterPro" id="IPR008928">
    <property type="entry name" value="6-hairpin_glycosidase_sf"/>
</dbReference>
<dbReference type="AlphaFoldDB" id="A0A0B2UWN3"/>
<keyword evidence="7 12" id="KW-1133">Transmembrane helix</keyword>
<keyword evidence="4 12" id="KW-0378">Hydrolase</keyword>
<dbReference type="InterPro" id="IPR012341">
    <property type="entry name" value="6hp_glycosidase-like_sf"/>
</dbReference>
<keyword evidence="6" id="KW-0735">Signal-anchor</keyword>
<protein>
    <recommendedName>
        <fullName evidence="11 12">Mannosyl-oligosaccharide glucosidase</fullName>
        <ecNumber evidence="11 12">3.2.1.106</ecNumber>
    </recommendedName>
</protein>
<evidence type="ECO:0000256" key="1">
    <source>
        <dbReference type="ARBA" id="ARBA00004648"/>
    </source>
</evidence>
<evidence type="ECO:0000259" key="15">
    <source>
        <dbReference type="Pfam" id="PF16923"/>
    </source>
</evidence>
<keyword evidence="9" id="KW-0325">Glycoprotein</keyword>
<dbReference type="PANTHER" id="PTHR10412:SF11">
    <property type="entry name" value="MANNOSYL-OLIGOSACCHARIDE GLUCOSIDASE"/>
    <property type="match status" value="1"/>
</dbReference>
<comment type="caution">
    <text evidence="16">The sequence shown here is derived from an EMBL/GenBank/DDBJ whole genome shotgun (WGS) entry which is preliminary data.</text>
</comment>
<dbReference type="OrthoDB" id="410058at2759"/>
<keyword evidence="3 12" id="KW-0812">Transmembrane</keyword>
<dbReference type="Gene3D" id="1.50.10.10">
    <property type="match status" value="1"/>
</dbReference>
<dbReference type="InterPro" id="IPR004888">
    <property type="entry name" value="Glycoside_hydrolase_63"/>
</dbReference>
<comment type="subcellular location">
    <subcellularLocation>
        <location evidence="1 12">Endoplasmic reticulum membrane</location>
        <topology evidence="1 12">Single-pass type II membrane protein</topology>
    </subcellularLocation>
</comment>
<dbReference type="EMBL" id="JPKZ01002688">
    <property type="protein sequence ID" value="KHN75496.1"/>
    <property type="molecule type" value="Genomic_DNA"/>
</dbReference>
<evidence type="ECO:0000256" key="8">
    <source>
        <dbReference type="ARBA" id="ARBA00023136"/>
    </source>
</evidence>
<keyword evidence="5 12" id="KW-0256">Endoplasmic reticulum</keyword>
<evidence type="ECO:0000256" key="9">
    <source>
        <dbReference type="ARBA" id="ARBA00023180"/>
    </source>
</evidence>
<dbReference type="GO" id="GO:0009311">
    <property type="term" value="P:oligosaccharide metabolic process"/>
    <property type="evidence" value="ECO:0007669"/>
    <property type="project" value="UniProtKB-UniRule"/>
</dbReference>
<feature type="transmembrane region" description="Helical" evidence="12">
    <location>
        <begin position="14"/>
        <end position="36"/>
    </location>
</feature>
<evidence type="ECO:0000256" key="7">
    <source>
        <dbReference type="ARBA" id="ARBA00022989"/>
    </source>
</evidence>
<feature type="transmembrane region" description="Helical" evidence="12">
    <location>
        <begin position="68"/>
        <end position="90"/>
    </location>
</feature>
<dbReference type="PANTHER" id="PTHR10412">
    <property type="entry name" value="MANNOSYL-OLIGOSACCHARIDE GLUCOSIDASE"/>
    <property type="match status" value="1"/>
</dbReference>
<comment type="similarity">
    <text evidence="2 12">Belongs to the glycosyl hydrolase 63 family.</text>
</comment>
<dbReference type="GO" id="GO:0005789">
    <property type="term" value="C:endoplasmic reticulum membrane"/>
    <property type="evidence" value="ECO:0007669"/>
    <property type="project" value="UniProtKB-SubCell"/>
</dbReference>
<accession>A0A0B2UWN3</accession>
<dbReference type="Gene3D" id="2.70.98.110">
    <property type="entry name" value="Glycosyl hydrolase family 63, N-terminal domain"/>
    <property type="match status" value="1"/>
</dbReference>
<evidence type="ECO:0000256" key="12">
    <source>
        <dbReference type="RuleBase" id="RU368089"/>
    </source>
</evidence>
<sequence length="836" mass="96106">MNQDDLKELIFECVIPLTTATCIFIVALKLTEYVLLRKPSKAERMKRQRGSPPKGAGNGSTKAEKESVLWRMLAVTVMMVFVAMGAQYYYHNYVYLPGLISQKSDLPQLGLNLDRKTWGTYRSHVYFGLRTPHQNSPLFGLIWYEQPGMNVIVPPVRHWCDQNEGIKGYGWTLADGRTFGKQTIRDSSFDLTTDWINEGHTWTARIATHSTIKTKVALVFYFLIQDAESFLHRLDENDELRSFRGYSQLLGNFTVTLHSDVSSEEYSFLAESTLHYPDATRIKEAVIAATEVDRDHQVLRLPNRYVGGEQGQTKFIAIQINLPMNASIEVSFSNDDEKALTGKRFEETLIQRSDAFTNKFELIYGLTAKGYSGFYQYMARFALSNMLGSIGFTSGYNRVQSRYSTKQSRYGEHELLTACPSRSTFPRGFLWDEGFHHLLLRKFDPKLSLQIISSWLNTMNIEGWIPREMILSKEDEMLVPSEFLIQRDSIANPPMFFYLIQRFLDDEEFMKTHGDSVVRLYPRLRLWHAWLNSTQAGPKPGTYRWHGRNATTQLELNPKTLPSGLDDYPRATHPTDDEYHLDLRSWMTIAAKTLEQLATLANDQPGAALYAADAQYLGDFDLLNSLHWSEKAQRYCDYGLHSTHVELQRQMEPKDMHRNPNLPPPPPPPKKRVVKEPPQLGLVENTFGYVSLYPVMLKLVPHDSDVLRVVLESILSEKDLWSNYGLRSISTLSPYYKAHNTEHDPPYWRGAIWININYMMLSALKYYSSIAGPNQELAFKIYAELRNNVVSNMVREFRRTGYLWENYADDSGQGRGAHPFTGWSSLVLSIMAEQYD</sequence>
<evidence type="ECO:0000313" key="17">
    <source>
        <dbReference type="Proteomes" id="UP000031036"/>
    </source>
</evidence>
<evidence type="ECO:0000256" key="2">
    <source>
        <dbReference type="ARBA" id="ARBA00010833"/>
    </source>
</evidence>
<dbReference type="Pfam" id="PF16923">
    <property type="entry name" value="Glyco_hydro_63N"/>
    <property type="match status" value="1"/>
</dbReference>
<keyword evidence="8 12" id="KW-0472">Membrane</keyword>
<dbReference type="GO" id="GO:0004573">
    <property type="term" value="F:Glc3Man9GlcNAc2 oligosaccharide glucosidase activity"/>
    <property type="evidence" value="ECO:0007669"/>
    <property type="project" value="UniProtKB-UniRule"/>
</dbReference>
<dbReference type="InterPro" id="IPR038518">
    <property type="entry name" value="Glyco_hydro_63N_sf"/>
</dbReference>
<dbReference type="OMA" id="FNWYNTT"/>
<dbReference type="InterPro" id="IPR031631">
    <property type="entry name" value="Glyco_hydro_63N"/>
</dbReference>
<feature type="region of interest" description="Disordered" evidence="13">
    <location>
        <begin position="652"/>
        <end position="673"/>
    </location>
</feature>
<reference evidence="16 17" key="1">
    <citation type="submission" date="2014-11" db="EMBL/GenBank/DDBJ databases">
        <title>Genetic blueprint of the zoonotic pathogen Toxocara canis.</title>
        <authorList>
            <person name="Zhu X.-Q."/>
            <person name="Korhonen P.K."/>
            <person name="Cai H."/>
            <person name="Young N.D."/>
            <person name="Nejsum P."/>
            <person name="von Samson-Himmelstjerna G."/>
            <person name="Boag P.R."/>
            <person name="Tan P."/>
            <person name="Li Q."/>
            <person name="Min J."/>
            <person name="Yang Y."/>
            <person name="Wang X."/>
            <person name="Fang X."/>
            <person name="Hall R.S."/>
            <person name="Hofmann A."/>
            <person name="Sternberg P.W."/>
            <person name="Jex A.R."/>
            <person name="Gasser R.B."/>
        </authorList>
    </citation>
    <scope>NUCLEOTIDE SEQUENCE [LARGE SCALE GENOMIC DNA]</scope>
    <source>
        <strain evidence="16">PN_DK_2014</strain>
    </source>
</reference>
<name>A0A0B2UWN3_TOXCA</name>
<dbReference type="Pfam" id="PF03200">
    <property type="entry name" value="Glyco_hydro_63"/>
    <property type="match status" value="1"/>
</dbReference>
<keyword evidence="10 12" id="KW-0326">Glycosidase</keyword>
<evidence type="ECO:0000313" key="16">
    <source>
        <dbReference type="EMBL" id="KHN75496.1"/>
    </source>
</evidence>
<comment type="function">
    <text evidence="12">Cleaves the distal alpha 1,2-linked glucose residue from the Glc(3)Man(9)GlcNAc(2) oligosaccharide precursor.</text>
</comment>
<organism evidence="16 17">
    <name type="scientific">Toxocara canis</name>
    <name type="common">Canine roundworm</name>
    <dbReference type="NCBI Taxonomy" id="6265"/>
    <lineage>
        <taxon>Eukaryota</taxon>
        <taxon>Metazoa</taxon>
        <taxon>Ecdysozoa</taxon>
        <taxon>Nematoda</taxon>
        <taxon>Chromadorea</taxon>
        <taxon>Rhabditida</taxon>
        <taxon>Spirurina</taxon>
        <taxon>Ascaridomorpha</taxon>
        <taxon>Ascaridoidea</taxon>
        <taxon>Toxocaridae</taxon>
        <taxon>Toxocara</taxon>
    </lineage>
</organism>
<evidence type="ECO:0000256" key="4">
    <source>
        <dbReference type="ARBA" id="ARBA00022801"/>
    </source>
</evidence>
<keyword evidence="17" id="KW-1185">Reference proteome</keyword>
<dbReference type="InterPro" id="IPR031335">
    <property type="entry name" value="Glyco_hydro_63_C"/>
</dbReference>
<feature type="domain" description="Glycosyl hydrolase family 63 C-terminal" evidence="14">
    <location>
        <begin position="340"/>
        <end position="833"/>
    </location>
</feature>